<evidence type="ECO:0000313" key="3">
    <source>
        <dbReference type="EMBL" id="TNV83083.1"/>
    </source>
</evidence>
<feature type="transmembrane region" description="Helical" evidence="2">
    <location>
        <begin position="39"/>
        <end position="60"/>
    </location>
</feature>
<accession>A0A8J8NXM9</accession>
<keyword evidence="2" id="KW-0472">Membrane</keyword>
<keyword evidence="2" id="KW-1133">Transmembrane helix</keyword>
<sequence>MMSGQTRYKEVHVSKDDSAWQQSPHPIEQHRPQEDSLGLAALSGLINLGSLILKIFFVLMLAMEKSLCLDTFFCAYVLGMSGFIHLQ</sequence>
<comment type="caution">
    <text evidence="3">The sequence shown here is derived from an EMBL/GenBank/DDBJ whole genome shotgun (WGS) entry which is preliminary data.</text>
</comment>
<feature type="compositionally biased region" description="Basic and acidic residues" evidence="1">
    <location>
        <begin position="7"/>
        <end position="18"/>
    </location>
</feature>
<keyword evidence="4" id="KW-1185">Reference proteome</keyword>
<gene>
    <name evidence="3" type="ORF">FGO68_gene15583</name>
</gene>
<organism evidence="3 4">
    <name type="scientific">Halteria grandinella</name>
    <dbReference type="NCBI Taxonomy" id="5974"/>
    <lineage>
        <taxon>Eukaryota</taxon>
        <taxon>Sar</taxon>
        <taxon>Alveolata</taxon>
        <taxon>Ciliophora</taxon>
        <taxon>Intramacronucleata</taxon>
        <taxon>Spirotrichea</taxon>
        <taxon>Stichotrichia</taxon>
        <taxon>Sporadotrichida</taxon>
        <taxon>Halteriidae</taxon>
        <taxon>Halteria</taxon>
    </lineage>
</organism>
<feature type="region of interest" description="Disordered" evidence="1">
    <location>
        <begin position="1"/>
        <end position="31"/>
    </location>
</feature>
<name>A0A8J8NXM9_HALGN</name>
<evidence type="ECO:0000313" key="4">
    <source>
        <dbReference type="Proteomes" id="UP000785679"/>
    </source>
</evidence>
<proteinExistence type="predicted"/>
<feature type="transmembrane region" description="Helical" evidence="2">
    <location>
        <begin position="67"/>
        <end position="86"/>
    </location>
</feature>
<protein>
    <submittedName>
        <fullName evidence="3">Uncharacterized protein</fullName>
    </submittedName>
</protein>
<reference evidence="3" key="1">
    <citation type="submission" date="2019-06" db="EMBL/GenBank/DDBJ databases">
        <authorList>
            <person name="Zheng W."/>
        </authorList>
    </citation>
    <scope>NUCLEOTIDE SEQUENCE</scope>
    <source>
        <strain evidence="3">QDHG01</strain>
    </source>
</reference>
<evidence type="ECO:0000256" key="2">
    <source>
        <dbReference type="SAM" id="Phobius"/>
    </source>
</evidence>
<evidence type="ECO:0000256" key="1">
    <source>
        <dbReference type="SAM" id="MobiDB-lite"/>
    </source>
</evidence>
<keyword evidence="2" id="KW-0812">Transmembrane</keyword>
<dbReference type="EMBL" id="RRYP01004189">
    <property type="protein sequence ID" value="TNV83083.1"/>
    <property type="molecule type" value="Genomic_DNA"/>
</dbReference>
<dbReference type="AlphaFoldDB" id="A0A8J8NXM9"/>
<dbReference type="Proteomes" id="UP000785679">
    <property type="component" value="Unassembled WGS sequence"/>
</dbReference>